<gene>
    <name evidence="3" type="ORF">MA03_07125</name>
</gene>
<keyword evidence="4" id="KW-1185">Reference proteome</keyword>
<evidence type="ECO:0000259" key="2">
    <source>
        <dbReference type="Pfam" id="PF07282"/>
    </source>
</evidence>
<evidence type="ECO:0000256" key="1">
    <source>
        <dbReference type="ARBA" id="ARBA00023125"/>
    </source>
</evidence>
<dbReference type="HOGENOM" id="CLU_592675_0_0_2"/>
<dbReference type="GO" id="GO:0003677">
    <property type="term" value="F:DNA binding"/>
    <property type="evidence" value="ECO:0007669"/>
    <property type="project" value="UniProtKB-KW"/>
</dbReference>
<accession>A0A0F7FI47</accession>
<feature type="domain" description="Cas12f1-like TNB" evidence="2">
    <location>
        <begin position="395"/>
        <end position="430"/>
    </location>
</feature>
<protein>
    <recommendedName>
        <fullName evidence="2">Cas12f1-like TNB domain-containing protein</fullName>
    </recommendedName>
</protein>
<proteinExistence type="predicted"/>
<dbReference type="SUPFAM" id="SSF144020">
    <property type="entry name" value="FdhE-like"/>
    <property type="match status" value="1"/>
</dbReference>
<sequence>MEWVGVGGKEGGCHWGGSRVGCVGAETQGASRHDGAIIRGHAHPAPGWRQGPRGHEARRCEACAIPIPPPHRAGGWGGTGMEKKFGYRVWKISASKEVRTKLLGFRCSFLNEPKDNLKKYWQAWQKAFEEAREKSKKRTRFKSPPLFLPVRFQLGGVVRGNHNAPVVIDLRSQGELRISRAGIRFPLKPSLTRALREENSLTPRPEFIAQITSQGRLRIIAFRRPRAELRLPIRVIGVDINSRHGITVVSLDIEATGARLVSRLRLKPPNHGWRKRLTSELQRHADTGRGEVPLALPFVLTTERAGRLARKMRHREKGLNAAFVQHVLALLRRLIREAVGRGYSVLVAMDPINPETLRGTGLQGTLLRVVRRVENLALYEGVALALFGRNGNGVSGKLCPLCGGKGVEVAPRRYQCPHCHIEWNRDYNASFRAILLVLQKRAPESAEALRRWLQEHPRALL</sequence>
<evidence type="ECO:0000313" key="3">
    <source>
        <dbReference type="EMBL" id="AKG39052.1"/>
    </source>
</evidence>
<dbReference type="AlphaFoldDB" id="A0A0F7FI47"/>
<reference evidence="3 4" key="1">
    <citation type="journal article" date="2015" name="Stand. Genomic Sci.">
        <title>Complete genome sequence of and proposal of Thermofilum uzonense sp. nov. a novel hyperthermophilic crenarchaeon and emended description of the genus Thermofilum.</title>
        <authorList>
            <person name="Toshchakov S.V."/>
            <person name="Korzhenkov A.A."/>
            <person name="Samarov N.I."/>
            <person name="Mazunin I.O."/>
            <person name="Mozhey O.I."/>
            <person name="Shmyr I.S."/>
            <person name="Derbikova K.S."/>
            <person name="Taranov E.A."/>
            <person name="Dominova I.N."/>
            <person name="Bonch-Osmolovskaya E.A."/>
            <person name="Patrushev M.V."/>
            <person name="Podosokorskaya O.A."/>
            <person name="Kublanov I.V."/>
        </authorList>
    </citation>
    <scope>NUCLEOTIDE SEQUENCE [LARGE SCALE GENOMIC DNA]</scope>
    <source>
        <strain evidence="3 4">1807-2</strain>
    </source>
</reference>
<dbReference type="PATRIC" id="fig|1550241.5.peg.1475"/>
<keyword evidence="1" id="KW-0238">DNA-binding</keyword>
<organism evidence="3 4">
    <name type="scientific">Infirmifilum uzonense</name>
    <dbReference type="NCBI Taxonomy" id="1550241"/>
    <lineage>
        <taxon>Archaea</taxon>
        <taxon>Thermoproteota</taxon>
        <taxon>Thermoprotei</taxon>
        <taxon>Thermofilales</taxon>
        <taxon>Thermofilaceae</taxon>
        <taxon>Infirmifilum</taxon>
    </lineage>
</organism>
<dbReference type="InterPro" id="IPR010095">
    <property type="entry name" value="Cas12f1-like_TNB"/>
</dbReference>
<name>A0A0F7FI47_9CREN</name>
<dbReference type="EMBL" id="CP009961">
    <property type="protein sequence ID" value="AKG39052.1"/>
    <property type="molecule type" value="Genomic_DNA"/>
</dbReference>
<dbReference type="KEGG" id="thf:MA03_07125"/>
<evidence type="ECO:0000313" key="4">
    <source>
        <dbReference type="Proteomes" id="UP000067434"/>
    </source>
</evidence>
<dbReference type="Pfam" id="PF07282">
    <property type="entry name" value="Cas12f1-like_TNB"/>
    <property type="match status" value="1"/>
</dbReference>
<dbReference type="InterPro" id="IPR024064">
    <property type="entry name" value="FdhE-like_sf"/>
</dbReference>
<dbReference type="Proteomes" id="UP000067434">
    <property type="component" value="Chromosome"/>
</dbReference>